<dbReference type="Pfam" id="PF10646">
    <property type="entry name" value="Germane"/>
    <property type="match status" value="1"/>
</dbReference>
<proteinExistence type="predicted"/>
<dbReference type="EMBL" id="CAIJCS010000014">
    <property type="protein sequence ID" value="CAC9925729.1"/>
    <property type="molecule type" value="Genomic_DNA"/>
</dbReference>
<evidence type="ECO:0000313" key="4">
    <source>
        <dbReference type="EMBL" id="CAC9925729.1"/>
    </source>
</evidence>
<feature type="compositionally biased region" description="Basic and acidic residues" evidence="1">
    <location>
        <begin position="44"/>
        <end position="54"/>
    </location>
</feature>
<dbReference type="PROSITE" id="PS51257">
    <property type="entry name" value="PROKAR_LIPOPROTEIN"/>
    <property type="match status" value="1"/>
</dbReference>
<organism evidence="4 5">
    <name type="scientific">Aedoeadaptatus nemausensis</name>
    <dbReference type="NCBI Taxonomy" id="2582829"/>
    <lineage>
        <taxon>Bacteria</taxon>
        <taxon>Bacillati</taxon>
        <taxon>Bacillota</taxon>
        <taxon>Tissierellia</taxon>
        <taxon>Tissierellales</taxon>
        <taxon>Peptoniphilaceae</taxon>
        <taxon>Aedoeadaptatus</taxon>
    </lineage>
</organism>
<keyword evidence="2" id="KW-0732">Signal</keyword>
<reference evidence="4 5" key="1">
    <citation type="submission" date="2020-06" db="EMBL/GenBank/DDBJ databases">
        <authorList>
            <person name="Criscuolo A."/>
        </authorList>
    </citation>
    <scope>NUCLEOTIDE SEQUENCE [LARGE SCALE GENOMIC DNA]</scope>
    <source>
        <strain evidence="4">1804121828</strain>
    </source>
</reference>
<dbReference type="RefSeq" id="WP_180499058.1">
    <property type="nucleotide sequence ID" value="NZ_CAIJCS010000014.1"/>
</dbReference>
<feature type="chain" id="PRO_5039477139" description="GerMN domain-containing protein" evidence="2">
    <location>
        <begin position="23"/>
        <end position="216"/>
    </location>
</feature>
<accession>A0A6V6Y0V3</accession>
<feature type="domain" description="GerMN" evidence="3">
    <location>
        <begin position="118"/>
        <end position="202"/>
    </location>
</feature>
<keyword evidence="5" id="KW-1185">Reference proteome</keyword>
<comment type="caution">
    <text evidence="4">The sequence shown here is derived from an EMBL/GenBank/DDBJ whole genome shotgun (WGS) entry which is preliminary data.</text>
</comment>
<feature type="compositionally biased region" description="Acidic residues" evidence="1">
    <location>
        <begin position="55"/>
        <end position="71"/>
    </location>
</feature>
<evidence type="ECO:0000256" key="1">
    <source>
        <dbReference type="SAM" id="MobiDB-lite"/>
    </source>
</evidence>
<dbReference type="SMART" id="SM00909">
    <property type="entry name" value="Germane"/>
    <property type="match status" value="1"/>
</dbReference>
<dbReference type="InterPro" id="IPR019606">
    <property type="entry name" value="GerMN"/>
</dbReference>
<evidence type="ECO:0000259" key="3">
    <source>
        <dbReference type="SMART" id="SM00909"/>
    </source>
</evidence>
<name>A0A6V6Y0V3_9FIRM</name>
<dbReference type="AlphaFoldDB" id="A0A6V6Y0V3"/>
<evidence type="ECO:0000313" key="5">
    <source>
        <dbReference type="Proteomes" id="UP000586454"/>
    </source>
</evidence>
<protein>
    <recommendedName>
        <fullName evidence="3">GerMN domain-containing protein</fullName>
    </recommendedName>
</protein>
<sequence>MKTIKKITLIALSLSLSMFAVACTNNAEAENAKGAPVEVVETQKTSEELDKEAENASEEQEKDATEEESDKEDAKDNEAKAYSVKLIFPSEDYIVNGNEENKTVTQKTEITADSKTIVTKVLDALAAAPSAEGAESTGLDKFDYSKSTLDGSKAIVDLSGDVSGGSLEEDVLVSSIVNSLLSVDGIKSVSFTVNGQSAETLMGHVDITQDFTNFVK</sequence>
<evidence type="ECO:0000256" key="2">
    <source>
        <dbReference type="SAM" id="SignalP"/>
    </source>
</evidence>
<feature type="signal peptide" evidence="2">
    <location>
        <begin position="1"/>
        <end position="22"/>
    </location>
</feature>
<feature type="region of interest" description="Disordered" evidence="1">
    <location>
        <begin position="30"/>
        <end position="77"/>
    </location>
</feature>
<gene>
    <name evidence="4" type="ORF">PEPNEM18_00596</name>
</gene>
<dbReference type="Proteomes" id="UP000586454">
    <property type="component" value="Unassembled WGS sequence"/>
</dbReference>